<protein>
    <submittedName>
        <fullName evidence="2">Uncharacterized protein</fullName>
    </submittedName>
</protein>
<dbReference type="Proteomes" id="UP000186594">
    <property type="component" value="Unassembled WGS sequence"/>
</dbReference>
<feature type="compositionally biased region" description="Basic and acidic residues" evidence="1">
    <location>
        <begin position="49"/>
        <end position="59"/>
    </location>
</feature>
<feature type="compositionally biased region" description="Basic residues" evidence="1">
    <location>
        <begin position="33"/>
        <end position="48"/>
    </location>
</feature>
<keyword evidence="3" id="KW-1185">Reference proteome</keyword>
<gene>
    <name evidence="2" type="ORF">NEOLI_005338</name>
</gene>
<evidence type="ECO:0000256" key="1">
    <source>
        <dbReference type="SAM" id="MobiDB-lite"/>
    </source>
</evidence>
<dbReference type="EMBL" id="LXFE01003021">
    <property type="protein sequence ID" value="OLL22587.1"/>
    <property type="molecule type" value="Genomic_DNA"/>
</dbReference>
<feature type="compositionally biased region" description="Basic and acidic residues" evidence="1">
    <location>
        <begin position="83"/>
        <end position="99"/>
    </location>
</feature>
<feature type="compositionally biased region" description="Polar residues" evidence="1">
    <location>
        <begin position="115"/>
        <end position="127"/>
    </location>
</feature>
<evidence type="ECO:0000313" key="3">
    <source>
        <dbReference type="Proteomes" id="UP000186594"/>
    </source>
</evidence>
<comment type="caution">
    <text evidence="2">The sequence shown here is derived from an EMBL/GenBank/DDBJ whole genome shotgun (WGS) entry which is preliminary data.</text>
</comment>
<dbReference type="AlphaFoldDB" id="A0A1U7LIV9"/>
<reference evidence="2 3" key="1">
    <citation type="submission" date="2016-04" db="EMBL/GenBank/DDBJ databases">
        <title>Evolutionary innovation and constraint leading to complex multicellularity in the Ascomycota.</title>
        <authorList>
            <person name="Cisse O."/>
            <person name="Nguyen A."/>
            <person name="Hewitt D.A."/>
            <person name="Jedd G."/>
            <person name="Stajich J.E."/>
        </authorList>
    </citation>
    <scope>NUCLEOTIDE SEQUENCE [LARGE SCALE GENOMIC DNA]</scope>
    <source>
        <strain evidence="2 3">DAH-3</strain>
    </source>
</reference>
<sequence length="184" mass="20918">MTRSGSSSPDEGEIIEHDSFAHKRLIHDDNHRPQKRRRKSTRDRRQHRVVYEPRMNDKHGKIHSNVSIKDPLSNVTKSANPDLKAENPDLKGNPDKPDMNPHSMPDLNPHLMQASKENPNVITSQNPDLKADMTLNSDITDPKDLDLDEDALIEKRRLRREAILAKYKSLSSVPASPKLDPFTG</sequence>
<name>A0A1U7LIV9_NEOID</name>
<proteinExistence type="predicted"/>
<feature type="compositionally biased region" description="Basic and acidic residues" evidence="1">
    <location>
        <begin position="14"/>
        <end position="32"/>
    </location>
</feature>
<organism evidence="2 3">
    <name type="scientific">Neolecta irregularis (strain DAH-3)</name>
    <dbReference type="NCBI Taxonomy" id="1198029"/>
    <lineage>
        <taxon>Eukaryota</taxon>
        <taxon>Fungi</taxon>
        <taxon>Dikarya</taxon>
        <taxon>Ascomycota</taxon>
        <taxon>Taphrinomycotina</taxon>
        <taxon>Neolectales</taxon>
        <taxon>Neolectaceae</taxon>
        <taxon>Neolecta</taxon>
    </lineage>
</organism>
<accession>A0A1U7LIV9</accession>
<evidence type="ECO:0000313" key="2">
    <source>
        <dbReference type="EMBL" id="OLL22587.1"/>
    </source>
</evidence>
<feature type="region of interest" description="Disordered" evidence="1">
    <location>
        <begin position="1"/>
        <end position="144"/>
    </location>
</feature>